<dbReference type="GO" id="GO:0051287">
    <property type="term" value="F:NAD binding"/>
    <property type="evidence" value="ECO:0007669"/>
    <property type="project" value="InterPro"/>
</dbReference>
<dbReference type="AlphaFoldDB" id="A0A937DJ97"/>
<feature type="domain" description="Semialdehyde dehydrogenase NAD-binding" evidence="7">
    <location>
        <begin position="3"/>
        <end position="106"/>
    </location>
</feature>
<evidence type="ECO:0000313" key="9">
    <source>
        <dbReference type="Proteomes" id="UP000736856"/>
    </source>
</evidence>
<comment type="pathway">
    <text evidence="6">Amino-acid biosynthesis; L-arginine biosynthesis; N(2)-acetyl-L-ornithine from L-glutamate: step 3/4.</text>
</comment>
<evidence type="ECO:0000256" key="1">
    <source>
        <dbReference type="ARBA" id="ARBA00022490"/>
    </source>
</evidence>
<dbReference type="SUPFAM" id="SSF51735">
    <property type="entry name" value="NAD(P)-binding Rossmann-fold domains"/>
    <property type="match status" value="1"/>
</dbReference>
<accession>A0A937DJ97</accession>
<keyword evidence="4 6" id="KW-0521">NADP</keyword>
<evidence type="ECO:0000256" key="2">
    <source>
        <dbReference type="ARBA" id="ARBA00022571"/>
    </source>
</evidence>
<comment type="subcellular location">
    <subcellularLocation>
        <location evidence="6">Cytoplasm</location>
    </subcellularLocation>
</comment>
<dbReference type="SMART" id="SM00859">
    <property type="entry name" value="Semialdhyde_dh"/>
    <property type="match status" value="1"/>
</dbReference>
<dbReference type="Gene3D" id="3.30.360.10">
    <property type="entry name" value="Dihydrodipicolinate Reductase, domain 2"/>
    <property type="match status" value="1"/>
</dbReference>
<dbReference type="EMBL" id="SEOL01000007">
    <property type="protein sequence ID" value="MBL0849206.1"/>
    <property type="molecule type" value="Genomic_DNA"/>
</dbReference>
<evidence type="ECO:0000256" key="3">
    <source>
        <dbReference type="ARBA" id="ARBA00022605"/>
    </source>
</evidence>
<evidence type="ECO:0000313" key="8">
    <source>
        <dbReference type="EMBL" id="MBL0849206.1"/>
    </source>
</evidence>
<dbReference type="NCBIfam" id="TIGR01851">
    <property type="entry name" value="argC_other"/>
    <property type="match status" value="1"/>
</dbReference>
<comment type="function">
    <text evidence="6">Catalyzes the NADPH-dependent reduction of N-acetyl-5-glutamyl phosphate to yield N-acetyl-L-glutamate 5-semialdehyde.</text>
</comment>
<gene>
    <name evidence="6 8" type="primary">argC</name>
    <name evidence="8" type="ORF">EU981_03925</name>
</gene>
<dbReference type="CDD" id="cd23935">
    <property type="entry name" value="AGPR_2_C"/>
    <property type="match status" value="1"/>
</dbReference>
<dbReference type="Pfam" id="PF22698">
    <property type="entry name" value="Semialdhyde_dhC_1"/>
    <property type="match status" value="1"/>
</dbReference>
<proteinExistence type="inferred from homology"/>
<dbReference type="InterPro" id="IPR000534">
    <property type="entry name" value="Semialdehyde_DH_NAD-bd"/>
</dbReference>
<comment type="catalytic activity">
    <reaction evidence="6">
        <text>N-acetyl-L-glutamate 5-semialdehyde + phosphate + NADP(+) = N-acetyl-L-glutamyl 5-phosphate + NADPH + H(+)</text>
        <dbReference type="Rhea" id="RHEA:21588"/>
        <dbReference type="ChEBI" id="CHEBI:15378"/>
        <dbReference type="ChEBI" id="CHEBI:29123"/>
        <dbReference type="ChEBI" id="CHEBI:43474"/>
        <dbReference type="ChEBI" id="CHEBI:57783"/>
        <dbReference type="ChEBI" id="CHEBI:57936"/>
        <dbReference type="ChEBI" id="CHEBI:58349"/>
        <dbReference type="EC" id="1.2.1.38"/>
    </reaction>
</comment>
<comment type="similarity">
    <text evidence="6">Belongs to the NAGSA dehydrogenase family. Type 2 subfamily.</text>
</comment>
<dbReference type="HAMAP" id="MF_01110">
    <property type="entry name" value="ArgC_type2"/>
    <property type="match status" value="1"/>
</dbReference>
<dbReference type="PANTHER" id="PTHR32338:SF10">
    <property type="entry name" value="N-ACETYL-GAMMA-GLUTAMYL-PHOSPHATE REDUCTASE, CHLOROPLASTIC-RELATED"/>
    <property type="match status" value="1"/>
</dbReference>
<keyword evidence="5 6" id="KW-0560">Oxidoreductase</keyword>
<dbReference type="GO" id="GO:0003942">
    <property type="term" value="F:N-acetyl-gamma-glutamyl-phosphate reductase activity"/>
    <property type="evidence" value="ECO:0007669"/>
    <property type="project" value="UniProtKB-UniRule"/>
</dbReference>
<dbReference type="GO" id="GO:0005737">
    <property type="term" value="C:cytoplasm"/>
    <property type="evidence" value="ECO:0007669"/>
    <property type="project" value="UniProtKB-SubCell"/>
</dbReference>
<dbReference type="InterPro" id="IPR010136">
    <property type="entry name" value="AGPR_type-2"/>
</dbReference>
<evidence type="ECO:0000256" key="4">
    <source>
        <dbReference type="ARBA" id="ARBA00022857"/>
    </source>
</evidence>
<sequence>MYKIFIDGEHGTTGLKIRERIMQRRDLKILSLPLEKRYNLSCRSECLNAADIAILCLPDSVSLETVQWCKQNGINSRIIDTSTAHRTAEDWVYGFPEMDPCQTDKIRSARYIANPGCYATGVIAVLRPLRKAKILPDKYPISITAISGYTGGGKKLISRMENPNLPDSIKSNHFFYSLDLLHKHLPEITKYSLINEYPVFSPSVGRFAQGIVILIPLHLEQLSWKANLKEIHDIFHEYYKGQNIISIVSSEQSCKINLIDCEMMVGSDKMSILIFGSSHPPHINIMAVFDNLGKGASGAAIQNMDLLLSSLSKQ</sequence>
<reference evidence="8" key="1">
    <citation type="submission" date="2019-02" db="EMBL/GenBank/DDBJ databases">
        <title>A novel Candidatus Liberibacter species associated with the New Zealand native fuchsia psyllid, Ctenarytaina fuchsiae.</title>
        <authorList>
            <person name="Thompson S.M."/>
            <person name="Jorgensen N."/>
            <person name="David C."/>
            <person name="Bulman S.R."/>
            <person name="Smith G.R."/>
        </authorList>
    </citation>
    <scope>NUCLEOTIDE SEQUENCE</scope>
    <source>
        <strain evidence="8">Oxford</strain>
    </source>
</reference>
<evidence type="ECO:0000256" key="5">
    <source>
        <dbReference type="ARBA" id="ARBA00023002"/>
    </source>
</evidence>
<evidence type="ECO:0000259" key="7">
    <source>
        <dbReference type="SMART" id="SM00859"/>
    </source>
</evidence>
<dbReference type="CDD" id="cd17896">
    <property type="entry name" value="AGPR_2_N"/>
    <property type="match status" value="1"/>
</dbReference>
<dbReference type="PANTHER" id="PTHR32338">
    <property type="entry name" value="N-ACETYL-GAMMA-GLUTAMYL-PHOSPHATE REDUCTASE, CHLOROPLASTIC-RELATED-RELATED"/>
    <property type="match status" value="1"/>
</dbReference>
<dbReference type="Gene3D" id="3.40.50.720">
    <property type="entry name" value="NAD(P)-binding Rossmann-like Domain"/>
    <property type="match status" value="1"/>
</dbReference>
<keyword evidence="1 6" id="KW-0963">Cytoplasm</keyword>
<dbReference type="Pfam" id="PF01118">
    <property type="entry name" value="Semialdhyde_dh"/>
    <property type="match status" value="1"/>
</dbReference>
<dbReference type="SUPFAM" id="SSF55347">
    <property type="entry name" value="Glyceraldehyde-3-phosphate dehydrogenase-like, C-terminal domain"/>
    <property type="match status" value="1"/>
</dbReference>
<dbReference type="InterPro" id="IPR036291">
    <property type="entry name" value="NAD(P)-bd_dom_sf"/>
</dbReference>
<protein>
    <recommendedName>
        <fullName evidence="6">N-acetyl-gamma-glutamyl-phosphate reductase</fullName>
        <shortName evidence="6">AGPR</shortName>
        <ecNumber evidence="6">1.2.1.38</ecNumber>
    </recommendedName>
    <alternativeName>
        <fullName evidence="6">N-acetyl-glutamate semialdehyde dehydrogenase</fullName>
        <shortName evidence="6">NAGSA dehydrogenase</shortName>
    </alternativeName>
</protein>
<dbReference type="InterPro" id="IPR058924">
    <property type="entry name" value="AGPR_dimerisation_dom"/>
</dbReference>
<evidence type="ECO:0000256" key="6">
    <source>
        <dbReference type="HAMAP-Rule" id="MF_01110"/>
    </source>
</evidence>
<dbReference type="GO" id="GO:0006526">
    <property type="term" value="P:L-arginine biosynthetic process"/>
    <property type="evidence" value="ECO:0007669"/>
    <property type="project" value="UniProtKB-UniRule"/>
</dbReference>
<keyword evidence="3 6" id="KW-0028">Amino-acid biosynthesis</keyword>
<comment type="caution">
    <text evidence="8">The sequence shown here is derived from an EMBL/GenBank/DDBJ whole genome shotgun (WGS) entry which is preliminary data.</text>
</comment>
<feature type="active site" evidence="6">
    <location>
        <position position="117"/>
    </location>
</feature>
<dbReference type="InterPro" id="IPR050085">
    <property type="entry name" value="AGPR"/>
</dbReference>
<dbReference type="Proteomes" id="UP000736856">
    <property type="component" value="Unassembled WGS sequence"/>
</dbReference>
<dbReference type="EC" id="1.2.1.38" evidence="6"/>
<organism evidence="8 9">
    <name type="scientific">Candidatus Liberibacter ctenarytainae</name>
    <dbReference type="NCBI Taxonomy" id="2020335"/>
    <lineage>
        <taxon>Bacteria</taxon>
        <taxon>Pseudomonadati</taxon>
        <taxon>Pseudomonadota</taxon>
        <taxon>Alphaproteobacteria</taxon>
        <taxon>Hyphomicrobiales</taxon>
        <taxon>Rhizobiaceae</taxon>
        <taxon>Liberibacter</taxon>
    </lineage>
</organism>
<name>A0A937DJ97_9HYPH</name>
<keyword evidence="2 6" id="KW-0055">Arginine biosynthesis</keyword>